<evidence type="ECO:0000313" key="2">
    <source>
        <dbReference type="EMBL" id="KAK7422823.1"/>
    </source>
</evidence>
<keyword evidence="1" id="KW-1133">Transmembrane helix</keyword>
<proteinExistence type="predicted"/>
<dbReference type="Proteomes" id="UP001498476">
    <property type="component" value="Unassembled WGS sequence"/>
</dbReference>
<reference evidence="2 3" key="1">
    <citation type="journal article" date="2025" name="Microbiol. Resour. Announc.">
        <title>Draft genome sequences for Neonectria magnoliae and Neonectria punicea, canker pathogens of Liriodendron tulipifera and Acer saccharum in West Virginia.</title>
        <authorList>
            <person name="Petronek H.M."/>
            <person name="Kasson M.T."/>
            <person name="Metheny A.M."/>
            <person name="Stauder C.M."/>
            <person name="Lovett B."/>
            <person name="Lynch S.C."/>
            <person name="Garnas J.R."/>
            <person name="Kasson L.R."/>
            <person name="Stajich J.E."/>
        </authorList>
    </citation>
    <scope>NUCLEOTIDE SEQUENCE [LARGE SCALE GENOMIC DNA]</scope>
    <source>
        <strain evidence="2 3">NRRL 64653</strain>
    </source>
</reference>
<protein>
    <submittedName>
        <fullName evidence="2">Uncharacterized protein</fullName>
    </submittedName>
</protein>
<keyword evidence="3" id="KW-1185">Reference proteome</keyword>
<evidence type="ECO:0000313" key="3">
    <source>
        <dbReference type="Proteomes" id="UP001498476"/>
    </source>
</evidence>
<keyword evidence="1" id="KW-0472">Membrane</keyword>
<organism evidence="2 3">
    <name type="scientific">Neonectria punicea</name>
    <dbReference type="NCBI Taxonomy" id="979145"/>
    <lineage>
        <taxon>Eukaryota</taxon>
        <taxon>Fungi</taxon>
        <taxon>Dikarya</taxon>
        <taxon>Ascomycota</taxon>
        <taxon>Pezizomycotina</taxon>
        <taxon>Sordariomycetes</taxon>
        <taxon>Hypocreomycetidae</taxon>
        <taxon>Hypocreales</taxon>
        <taxon>Nectriaceae</taxon>
        <taxon>Neonectria</taxon>
    </lineage>
</organism>
<dbReference type="EMBL" id="JAZAVJ010000013">
    <property type="protein sequence ID" value="KAK7422823.1"/>
    <property type="molecule type" value="Genomic_DNA"/>
</dbReference>
<accession>A0ABR1HQ19</accession>
<name>A0ABR1HQ19_9HYPO</name>
<sequence>MASQNIGEDLFPALETLSKLITPHVKSESPIERRLAVANSIGGITYLFGPVAKVYGPLRFCYLEHSQTYWLLLNWWALTVIFVFFSPTLLPLFGFGLVGVSIGTWVYIYSAYQEQLRAISGQVSQESSRAKVSAAAARDYGIAARQYEEQMLSAAAAARRDAVLVNTVRITDFFDCAARAWSSLGEVTGPAEDVIINTRRLVDAAIACEEAEKPDDKKGDNQTERLARYLRQSAESAHDRAREAVALLRAAQANVRGSENATRQDAVARHNAENSAEHAASVAKGLSEKLSGFPDAELAAAQGAEEVTRLAEQARATAVNGEMESARELAEAAKSAADGVETSTQAVREGLDAVQKELQEWLQSSRKGI</sequence>
<gene>
    <name evidence="2" type="ORF">QQX98_001385</name>
</gene>
<feature type="transmembrane region" description="Helical" evidence="1">
    <location>
        <begin position="92"/>
        <end position="112"/>
    </location>
</feature>
<feature type="transmembrane region" description="Helical" evidence="1">
    <location>
        <begin position="68"/>
        <end position="86"/>
    </location>
</feature>
<feature type="transmembrane region" description="Helical" evidence="1">
    <location>
        <begin position="35"/>
        <end position="56"/>
    </location>
</feature>
<keyword evidence="1" id="KW-0812">Transmembrane</keyword>
<comment type="caution">
    <text evidence="2">The sequence shown here is derived from an EMBL/GenBank/DDBJ whole genome shotgun (WGS) entry which is preliminary data.</text>
</comment>
<evidence type="ECO:0000256" key="1">
    <source>
        <dbReference type="SAM" id="Phobius"/>
    </source>
</evidence>